<organism evidence="18 19">
    <name type="scientific">Piscinibacter sakaiensis</name>
    <name type="common">Ideonella sakaiensis</name>
    <dbReference type="NCBI Taxonomy" id="1547922"/>
    <lineage>
        <taxon>Bacteria</taxon>
        <taxon>Pseudomonadati</taxon>
        <taxon>Pseudomonadota</taxon>
        <taxon>Betaproteobacteria</taxon>
        <taxon>Burkholderiales</taxon>
        <taxon>Sphaerotilaceae</taxon>
        <taxon>Piscinibacter</taxon>
    </lineage>
</organism>
<evidence type="ECO:0000256" key="10">
    <source>
        <dbReference type="ARBA" id="ARBA00023170"/>
    </source>
</evidence>
<evidence type="ECO:0000256" key="9">
    <source>
        <dbReference type="ARBA" id="ARBA00023136"/>
    </source>
</evidence>
<evidence type="ECO:0000256" key="14">
    <source>
        <dbReference type="SAM" id="MobiDB-lite"/>
    </source>
</evidence>
<dbReference type="EMBL" id="BBYR01000085">
    <property type="protein sequence ID" value="GAP38703.1"/>
    <property type="molecule type" value="Genomic_DNA"/>
</dbReference>
<evidence type="ECO:0000256" key="8">
    <source>
        <dbReference type="ARBA" id="ARBA00023077"/>
    </source>
</evidence>
<keyword evidence="10 18" id="KW-0675">Receptor</keyword>
<dbReference type="SUPFAM" id="SSF56935">
    <property type="entry name" value="Porins"/>
    <property type="match status" value="1"/>
</dbReference>
<comment type="subcellular location">
    <subcellularLocation>
        <location evidence="1 12">Cell outer membrane</location>
        <topology evidence="1 12">Multi-pass membrane protein</topology>
    </subcellularLocation>
</comment>
<dbReference type="InterPro" id="IPR036942">
    <property type="entry name" value="Beta-barrel_TonB_sf"/>
</dbReference>
<feature type="compositionally biased region" description="Low complexity" evidence="14">
    <location>
        <begin position="57"/>
        <end position="74"/>
    </location>
</feature>
<keyword evidence="7" id="KW-0406">Ion transport</keyword>
<evidence type="ECO:0000313" key="19">
    <source>
        <dbReference type="Proteomes" id="UP000037660"/>
    </source>
</evidence>
<dbReference type="Pfam" id="PF07715">
    <property type="entry name" value="Plug"/>
    <property type="match status" value="1"/>
</dbReference>
<feature type="region of interest" description="Disordered" evidence="14">
    <location>
        <begin position="1"/>
        <end position="20"/>
    </location>
</feature>
<comment type="similarity">
    <text evidence="2 12 13">Belongs to the TonB-dependent receptor family.</text>
</comment>
<feature type="domain" description="TonB-dependent receptor plug" evidence="17">
    <location>
        <begin position="98"/>
        <end position="214"/>
    </location>
</feature>
<dbReference type="InterPro" id="IPR000531">
    <property type="entry name" value="Beta-barrel_TonB"/>
</dbReference>
<keyword evidence="19" id="KW-1185">Reference proteome</keyword>
<keyword evidence="3 12" id="KW-0813">Transport</keyword>
<feature type="compositionally biased region" description="Low complexity" evidence="14">
    <location>
        <begin position="37"/>
        <end position="46"/>
    </location>
</feature>
<feature type="region of interest" description="Disordered" evidence="14">
    <location>
        <begin position="37"/>
        <end position="74"/>
    </location>
</feature>
<evidence type="ECO:0000256" key="7">
    <source>
        <dbReference type="ARBA" id="ARBA00023065"/>
    </source>
</evidence>
<dbReference type="PANTHER" id="PTHR30069">
    <property type="entry name" value="TONB-DEPENDENT OUTER MEMBRANE RECEPTOR"/>
    <property type="match status" value="1"/>
</dbReference>
<evidence type="ECO:0000256" key="13">
    <source>
        <dbReference type="RuleBase" id="RU003357"/>
    </source>
</evidence>
<evidence type="ECO:0000256" key="15">
    <source>
        <dbReference type="SAM" id="SignalP"/>
    </source>
</evidence>
<evidence type="ECO:0000259" key="17">
    <source>
        <dbReference type="Pfam" id="PF07715"/>
    </source>
</evidence>
<accession>A0A0K8P7S7</accession>
<reference evidence="18 19" key="2">
    <citation type="journal article" date="2016" name="Science">
        <title>A bacterium that degrades and assimilates poly(ethylene terephthalate).</title>
        <authorList>
            <person name="Yoshida S."/>
            <person name="Hiraga K."/>
            <person name="Takehana T."/>
            <person name="Taniguchi I."/>
            <person name="Yamaji H."/>
            <person name="Maeda Y."/>
            <person name="Toyohara K."/>
            <person name="Miyamoto K."/>
            <person name="Kimura Y."/>
            <person name="Oda K."/>
        </authorList>
    </citation>
    <scope>NUCLEOTIDE SEQUENCE [LARGE SCALE GENOMIC DNA]</scope>
    <source>
        <strain evidence="19">NBRC 110686 / TISTR 2288 / 201-F6</strain>
    </source>
</reference>
<dbReference type="Gene3D" id="2.170.130.10">
    <property type="entry name" value="TonB-dependent receptor, plug domain"/>
    <property type="match status" value="1"/>
</dbReference>
<dbReference type="GO" id="GO:0044718">
    <property type="term" value="P:siderophore transmembrane transport"/>
    <property type="evidence" value="ECO:0007669"/>
    <property type="project" value="TreeGrafter"/>
</dbReference>
<keyword evidence="8 13" id="KW-0798">TonB box</keyword>
<dbReference type="AlphaFoldDB" id="A0A0K8P7S7"/>
<keyword evidence="9 12" id="KW-0472">Membrane</keyword>
<dbReference type="GO" id="GO:0015344">
    <property type="term" value="F:siderophore uptake transmembrane transporter activity"/>
    <property type="evidence" value="ECO:0007669"/>
    <property type="project" value="TreeGrafter"/>
</dbReference>
<keyword evidence="6 15" id="KW-0732">Signal</keyword>
<name>A0A0K8P7S7_PISS1</name>
<feature type="signal peptide" evidence="15">
    <location>
        <begin position="1"/>
        <end position="44"/>
    </location>
</feature>
<keyword evidence="11 12" id="KW-0998">Cell outer membrane</keyword>
<dbReference type="GO" id="GO:0009279">
    <property type="term" value="C:cell outer membrane"/>
    <property type="evidence" value="ECO:0007669"/>
    <property type="project" value="UniProtKB-SubCell"/>
</dbReference>
<dbReference type="InterPro" id="IPR012910">
    <property type="entry name" value="Plug_dom"/>
</dbReference>
<evidence type="ECO:0000256" key="4">
    <source>
        <dbReference type="ARBA" id="ARBA00022452"/>
    </source>
</evidence>
<dbReference type="PROSITE" id="PS52016">
    <property type="entry name" value="TONB_DEPENDENT_REC_3"/>
    <property type="match status" value="1"/>
</dbReference>
<evidence type="ECO:0000256" key="1">
    <source>
        <dbReference type="ARBA" id="ARBA00004571"/>
    </source>
</evidence>
<sequence length="827" mass="89050">MPARSARSGRRVRAHPGSTMSRVPLLAACLAAGPALLSPPTAAAQTPPAPAAPTPSPAARSADPAASAPPAAAGDAPVRTLGVVVVEGRRVPSSLPTQIPTTMESATRAEIDRSVNASDAEDALKYFPSLLVRKRYIGDYNHAILSSRASGTGNSARSAVYADGILLSNYLGNGVGGLSFPPRWGMVTPEEIERVDVMYGPFSAAYPGNSVGAVVDYVTRMPTRFEAHARVGLVVQPFELYGTKETYRAWQASAALGDRAGALSWWLNLSRSDSEGQPLTFATRLRSNGVAGSAGTPVTGAALDANNAGQPWFVVGAGTQYHTVQDHLKLKLALDLTPTLRASYLFGLWQNHADNTPASYLRDPSGQAVGSGPINIGGLAYTGGQALGGADFTVQREELRHAMHGLALKSSTRGPWDWEVSASAYDYGRDDKRASGATNTLPGALAGGPGTLADGAGTGWVSLAAKGVWRPDPARGAHVVEFGLQQDAYRLRYRTSTIAGNFLADPAGALANRVQGDTRLRSLWAQDAWAFAADWKAVLGLRAEQWEARDGRTDFSASSAIDHPARREDALSPKLALSWQWRPQTVLKASLGRAVRMPTVQELYGATTTTNAQFVNDPGLKPEQSWTGELSAEQDLGVGRLRVTGFAERTADAIYSQTLFDSAANRNVSRVQNVDRIRTTGLEVAANTQDWPWRGLDLQGSVTYADSIITRNTGFVTVPGDTVGKWQPNIPRWRATLVAGWRVDERWSATVGARYSGRQYRTLNNADVNGFTYQGVSRFFVVDTRVVFRLDRRWSVAGGIDNLNNDRYWNFHPYPQRSYALELRADL</sequence>
<dbReference type="InterPro" id="IPR039426">
    <property type="entry name" value="TonB-dep_rcpt-like"/>
</dbReference>
<protein>
    <submittedName>
        <fullName evidence="18">Outer membrane receptor protein</fullName>
    </submittedName>
</protein>
<evidence type="ECO:0000256" key="6">
    <source>
        <dbReference type="ARBA" id="ARBA00022729"/>
    </source>
</evidence>
<evidence type="ECO:0000256" key="12">
    <source>
        <dbReference type="PROSITE-ProRule" id="PRU01360"/>
    </source>
</evidence>
<evidence type="ECO:0000256" key="2">
    <source>
        <dbReference type="ARBA" id="ARBA00009810"/>
    </source>
</evidence>
<feature type="chain" id="PRO_5005513813" evidence="15">
    <location>
        <begin position="45"/>
        <end position="827"/>
    </location>
</feature>
<feature type="domain" description="TonB-dependent receptor-like beta-barrel" evidence="16">
    <location>
        <begin position="352"/>
        <end position="803"/>
    </location>
</feature>
<dbReference type="InterPro" id="IPR037066">
    <property type="entry name" value="Plug_dom_sf"/>
</dbReference>
<reference evidence="19" key="1">
    <citation type="submission" date="2015-07" db="EMBL/GenBank/DDBJ databases">
        <title>Discovery of a poly(ethylene terephthalate assimilation.</title>
        <authorList>
            <person name="Yoshida S."/>
            <person name="Hiraga K."/>
            <person name="Takehana T."/>
            <person name="Taniguchi I."/>
            <person name="Yamaji H."/>
            <person name="Maeda Y."/>
            <person name="Toyohara K."/>
            <person name="Miyamoto K."/>
            <person name="Kimura Y."/>
            <person name="Oda K."/>
        </authorList>
    </citation>
    <scope>NUCLEOTIDE SEQUENCE [LARGE SCALE GENOMIC DNA]</scope>
    <source>
        <strain evidence="19">NBRC 110686 / TISTR 2288 / 201-F6</strain>
    </source>
</reference>
<evidence type="ECO:0000256" key="3">
    <source>
        <dbReference type="ARBA" id="ARBA00022448"/>
    </source>
</evidence>
<evidence type="ECO:0000259" key="16">
    <source>
        <dbReference type="Pfam" id="PF00593"/>
    </source>
</evidence>
<proteinExistence type="inferred from homology"/>
<evidence type="ECO:0000256" key="11">
    <source>
        <dbReference type="ARBA" id="ARBA00023237"/>
    </source>
</evidence>
<dbReference type="PANTHER" id="PTHR30069:SF53">
    <property type="entry name" value="COLICIN I RECEPTOR-RELATED"/>
    <property type="match status" value="1"/>
</dbReference>
<comment type="caution">
    <text evidence="18">The sequence shown here is derived from an EMBL/GenBank/DDBJ whole genome shotgun (WGS) entry which is preliminary data.</text>
</comment>
<feature type="compositionally biased region" description="Pro residues" evidence="14">
    <location>
        <begin position="47"/>
        <end position="56"/>
    </location>
</feature>
<dbReference type="Proteomes" id="UP000037660">
    <property type="component" value="Unassembled WGS sequence"/>
</dbReference>
<dbReference type="Pfam" id="PF00593">
    <property type="entry name" value="TonB_dep_Rec_b-barrel"/>
    <property type="match status" value="1"/>
</dbReference>
<dbReference type="Gene3D" id="2.40.170.20">
    <property type="entry name" value="TonB-dependent receptor, beta-barrel domain"/>
    <property type="match status" value="1"/>
</dbReference>
<gene>
    <name evidence="18" type="ORF">ISF6_5256</name>
</gene>
<dbReference type="STRING" id="1547922.ISF6_5256"/>
<keyword evidence="4 12" id="KW-1134">Transmembrane beta strand</keyword>
<keyword evidence="5 12" id="KW-0812">Transmembrane</keyword>
<evidence type="ECO:0000256" key="5">
    <source>
        <dbReference type="ARBA" id="ARBA00022692"/>
    </source>
</evidence>
<evidence type="ECO:0000313" key="18">
    <source>
        <dbReference type="EMBL" id="GAP38703.1"/>
    </source>
</evidence>